<dbReference type="InterPro" id="IPR026265">
    <property type="entry name" value="LptC"/>
</dbReference>
<dbReference type="GO" id="GO:0017089">
    <property type="term" value="F:glycolipid transfer activity"/>
    <property type="evidence" value="ECO:0007669"/>
    <property type="project" value="TreeGrafter"/>
</dbReference>
<dbReference type="InterPro" id="IPR010664">
    <property type="entry name" value="LipoPS_assembly_LptC-rel"/>
</dbReference>
<name>A0A0N1JTA9_9NEIS</name>
<organism evidence="6 7">
    <name type="scientific">Amantichitinum ursilacus</name>
    <dbReference type="NCBI Taxonomy" id="857265"/>
    <lineage>
        <taxon>Bacteria</taxon>
        <taxon>Pseudomonadati</taxon>
        <taxon>Pseudomonadota</taxon>
        <taxon>Betaproteobacteria</taxon>
        <taxon>Neisseriales</taxon>
        <taxon>Chitinibacteraceae</taxon>
        <taxon>Amantichitinum</taxon>
    </lineage>
</organism>
<keyword evidence="4" id="KW-1133">Transmembrane helix</keyword>
<evidence type="ECO:0000313" key="7">
    <source>
        <dbReference type="Proteomes" id="UP000037939"/>
    </source>
</evidence>
<dbReference type="RefSeq" id="WP_152969068.1">
    <property type="nucleotide sequence ID" value="NZ_LAQT01000003.1"/>
</dbReference>
<dbReference type="PANTHER" id="PTHR37481:SF1">
    <property type="entry name" value="LIPOPOLYSACCHARIDE EXPORT SYSTEM PROTEIN LPTC"/>
    <property type="match status" value="1"/>
</dbReference>
<comment type="caution">
    <text evidence="6">The sequence shown here is derived from an EMBL/GenBank/DDBJ whole genome shotgun (WGS) entry which is preliminary data.</text>
</comment>
<dbReference type="STRING" id="857265.WG78_05340"/>
<keyword evidence="1" id="KW-1003">Cell membrane</keyword>
<proteinExistence type="predicted"/>
<sequence>MSQRLLPLVMIVMLGLLVWLLNSAASLPALEHLNRNNEPDLIVQKTHSVRFNEAGQPFERLDADRVRHITENDVAWFDNPHFTYVLPGKPRMDLVTSSAQSINKGDKLWMPDTAVLTRQPDEQHTKLVITGRQVWFAPTPGLVWSDAEVVADMGGSRASGVGFSADTQKQTIILKSKVSTIYDPPKRTR</sequence>
<keyword evidence="7" id="KW-1185">Reference proteome</keyword>
<protein>
    <submittedName>
        <fullName evidence="6">Lipopolysaccharide-assembly, LptC-related protein</fullName>
    </submittedName>
</protein>
<dbReference type="GO" id="GO:0030288">
    <property type="term" value="C:outer membrane-bounded periplasmic space"/>
    <property type="evidence" value="ECO:0007669"/>
    <property type="project" value="TreeGrafter"/>
</dbReference>
<dbReference type="PANTHER" id="PTHR37481">
    <property type="entry name" value="LIPOPOLYSACCHARIDE EXPORT SYSTEM PROTEIN LPTC"/>
    <property type="match status" value="1"/>
</dbReference>
<keyword evidence="5" id="KW-0472">Membrane</keyword>
<dbReference type="AlphaFoldDB" id="A0A0N1JTA9"/>
<evidence type="ECO:0000256" key="3">
    <source>
        <dbReference type="ARBA" id="ARBA00022692"/>
    </source>
</evidence>
<evidence type="ECO:0000256" key="2">
    <source>
        <dbReference type="ARBA" id="ARBA00022519"/>
    </source>
</evidence>
<reference evidence="6 7" key="1">
    <citation type="submission" date="2015-07" db="EMBL/GenBank/DDBJ databases">
        <title>Draft genome sequence of the Amantichitinum ursilacus IGB-41, a new chitin-degrading bacterium.</title>
        <authorList>
            <person name="Kirstahler P."/>
            <person name="Guenther M."/>
            <person name="Grumaz C."/>
            <person name="Rupp S."/>
            <person name="Zibek S."/>
            <person name="Sohn K."/>
        </authorList>
    </citation>
    <scope>NUCLEOTIDE SEQUENCE [LARGE SCALE GENOMIC DNA]</scope>
    <source>
        <strain evidence="6 7">IGB-41</strain>
    </source>
</reference>
<evidence type="ECO:0000313" key="6">
    <source>
        <dbReference type="EMBL" id="KPC54047.1"/>
    </source>
</evidence>
<accession>A0A0N1JTA9</accession>
<dbReference type="OrthoDB" id="8589410at2"/>
<dbReference type="NCBIfam" id="TIGR04409">
    <property type="entry name" value="LptC_YrbK"/>
    <property type="match status" value="1"/>
</dbReference>
<dbReference type="GO" id="GO:0005886">
    <property type="term" value="C:plasma membrane"/>
    <property type="evidence" value="ECO:0007669"/>
    <property type="project" value="InterPro"/>
</dbReference>
<keyword evidence="2" id="KW-0997">Cell inner membrane</keyword>
<evidence type="ECO:0000256" key="4">
    <source>
        <dbReference type="ARBA" id="ARBA00022989"/>
    </source>
</evidence>
<dbReference type="EMBL" id="LAQT01000003">
    <property type="protein sequence ID" value="KPC54047.1"/>
    <property type="molecule type" value="Genomic_DNA"/>
</dbReference>
<gene>
    <name evidence="6" type="ORF">WG78_05340</name>
</gene>
<evidence type="ECO:0000256" key="5">
    <source>
        <dbReference type="ARBA" id="ARBA00023136"/>
    </source>
</evidence>
<keyword evidence="3" id="KW-0812">Transmembrane</keyword>
<dbReference type="Gene3D" id="2.60.450.10">
    <property type="entry name" value="Lipopolysaccharide (LPS) transport protein A like domain"/>
    <property type="match status" value="1"/>
</dbReference>
<dbReference type="Pfam" id="PF06835">
    <property type="entry name" value="LptC"/>
    <property type="match status" value="1"/>
</dbReference>
<evidence type="ECO:0000256" key="1">
    <source>
        <dbReference type="ARBA" id="ARBA00022475"/>
    </source>
</evidence>
<dbReference type="Proteomes" id="UP000037939">
    <property type="component" value="Unassembled WGS sequence"/>
</dbReference>
<dbReference type="InterPro" id="IPR052363">
    <property type="entry name" value="LPS_export_LptC"/>
</dbReference>
<dbReference type="GO" id="GO:0015221">
    <property type="term" value="F:lipopolysaccharide transmembrane transporter activity"/>
    <property type="evidence" value="ECO:0007669"/>
    <property type="project" value="InterPro"/>
</dbReference>